<name>A0A9P5S680_9FUNG</name>
<dbReference type="OrthoDB" id="775356at2759"/>
<comment type="caution">
    <text evidence="5">The sequence shown here is derived from an EMBL/GenBank/DDBJ whole genome shotgun (WGS) entry which is preliminary data.</text>
</comment>
<accession>A0A9P5S680</accession>
<protein>
    <recommendedName>
        <fullName evidence="7">GTPase activating protein</fullName>
    </recommendedName>
</protein>
<keyword evidence="6" id="KW-1185">Reference proteome</keyword>
<dbReference type="InterPro" id="IPR023152">
    <property type="entry name" value="RasGAP_CS"/>
</dbReference>
<evidence type="ECO:0000259" key="3">
    <source>
        <dbReference type="PROSITE" id="PS50003"/>
    </source>
</evidence>
<dbReference type="SMART" id="SM00323">
    <property type="entry name" value="RasGAP"/>
    <property type="match status" value="1"/>
</dbReference>
<gene>
    <name evidence="5" type="ORF">BG015_007040</name>
</gene>
<dbReference type="InterPro" id="IPR001936">
    <property type="entry name" value="RasGAP_dom"/>
</dbReference>
<evidence type="ECO:0000313" key="5">
    <source>
        <dbReference type="EMBL" id="KAF9156142.1"/>
    </source>
</evidence>
<dbReference type="Proteomes" id="UP000748756">
    <property type="component" value="Unassembled WGS sequence"/>
</dbReference>
<dbReference type="Gene3D" id="1.10.506.10">
    <property type="entry name" value="GTPase Activation - p120gap, domain 1"/>
    <property type="match status" value="2"/>
</dbReference>
<dbReference type="GO" id="GO:0005096">
    <property type="term" value="F:GTPase activator activity"/>
    <property type="evidence" value="ECO:0007669"/>
    <property type="project" value="UniProtKB-KW"/>
</dbReference>
<dbReference type="AlphaFoldDB" id="A0A9P5S680"/>
<dbReference type="PROSITE" id="PS50003">
    <property type="entry name" value="PH_DOMAIN"/>
    <property type="match status" value="2"/>
</dbReference>
<dbReference type="Gene3D" id="2.30.29.30">
    <property type="entry name" value="Pleckstrin-homology domain (PH domain)/Phosphotyrosine-binding domain (PTB)"/>
    <property type="match status" value="2"/>
</dbReference>
<feature type="domain" description="PH" evidence="3">
    <location>
        <begin position="342"/>
        <end position="457"/>
    </location>
</feature>
<dbReference type="SUPFAM" id="SSF50729">
    <property type="entry name" value="PH domain-like"/>
    <property type="match status" value="2"/>
</dbReference>
<dbReference type="InterPro" id="IPR039360">
    <property type="entry name" value="Ras_GTPase"/>
</dbReference>
<proteinExistence type="predicted"/>
<evidence type="ECO:0000256" key="1">
    <source>
        <dbReference type="ARBA" id="ARBA00022468"/>
    </source>
</evidence>
<dbReference type="Pfam" id="PF00616">
    <property type="entry name" value="RasGAP"/>
    <property type="match status" value="2"/>
</dbReference>
<dbReference type="PANTHER" id="PTHR10194:SF60">
    <property type="entry name" value="RAS GTPASE-ACTIVATING PROTEIN RASKOL"/>
    <property type="match status" value="1"/>
</dbReference>
<dbReference type="SMART" id="SM00233">
    <property type="entry name" value="PH"/>
    <property type="match status" value="2"/>
</dbReference>
<reference evidence="5" key="1">
    <citation type="journal article" date="2020" name="Fungal Divers.">
        <title>Resolving the Mortierellaceae phylogeny through synthesis of multi-gene phylogenetics and phylogenomics.</title>
        <authorList>
            <person name="Vandepol N."/>
            <person name="Liber J."/>
            <person name="Desiro A."/>
            <person name="Na H."/>
            <person name="Kennedy M."/>
            <person name="Barry K."/>
            <person name="Grigoriev I.V."/>
            <person name="Miller A.N."/>
            <person name="O'Donnell K."/>
            <person name="Stajich J.E."/>
            <person name="Bonito G."/>
        </authorList>
    </citation>
    <scope>NUCLEOTIDE SEQUENCE</scope>
    <source>
        <strain evidence="5">NRRL 6426</strain>
    </source>
</reference>
<evidence type="ECO:0000256" key="2">
    <source>
        <dbReference type="SAM" id="MobiDB-lite"/>
    </source>
</evidence>
<feature type="compositionally biased region" description="Acidic residues" evidence="2">
    <location>
        <begin position="1039"/>
        <end position="1048"/>
    </location>
</feature>
<evidence type="ECO:0000313" key="6">
    <source>
        <dbReference type="Proteomes" id="UP000748756"/>
    </source>
</evidence>
<dbReference type="PROSITE" id="PS00509">
    <property type="entry name" value="RAS_GTPASE_ACTIV_1"/>
    <property type="match status" value="1"/>
</dbReference>
<dbReference type="InterPro" id="IPR008936">
    <property type="entry name" value="Rho_GTPase_activation_prot"/>
</dbReference>
<dbReference type="SUPFAM" id="SSF48350">
    <property type="entry name" value="GTPase activation domain, GAP"/>
    <property type="match status" value="1"/>
</dbReference>
<feature type="region of interest" description="Disordered" evidence="2">
    <location>
        <begin position="1026"/>
        <end position="1048"/>
    </location>
</feature>
<feature type="region of interest" description="Disordered" evidence="2">
    <location>
        <begin position="1130"/>
        <end position="1154"/>
    </location>
</feature>
<dbReference type="InterPro" id="IPR000008">
    <property type="entry name" value="C2_dom"/>
</dbReference>
<sequence>MQWSEAITGPTNNGSCKRSSRLAQISKSAPQKHFQHSSSPVEECIATIENTVKTAKLYCRQAIKLYENAITKYHSTPGKQWHEGSVESQVAHSVFDTKKEKCKAIYALSGTLNHAIAFKESFILEKTDIYLRALNSWLSSGGKMSSLESFFAGLSTETRLFSALMFPPVHFPHDQFKTYFARFSRSLGLPVSLRDLETLDPIIPTPGQKAGYLFHRNRNGEWSRQYFYILPKGMLMQFAKGKDIQVANLNQTLLRTINVDSRDYVFEICSIEVYLMESILQASTKIEFEEWKAALFYWHPPDDDIPRIDTLKISTPPPVTITGRTSEQGISTSKPRVSVEFPVVIKGELFVLDLRSKPMNAQNKVGTWKRIHCCIRSNGHFAQYNIGETEKPFETIPLAETLRTHIWPLDGSLFSKKHCFSIKAPHDVNYYSVSVKRSSTDQETFNTWLYALKSYAKPEIFGASEALEYRLYRTFWIIVNDGRRLPKDLEAYCEIMLDDQRRARTSTRTKAPKGTEVDSPFWRDSFEFTDLAEFTKGITINVIQAKGSKLIPFGRTDIPVRNSEDCDEGWYPIMHMNDRTRSAEHLGDLRLKLKYEEQIVLPLVNYEEIMDIIVNFRENNVISKLAGLVTDLESFSRNVLRILEGRGLAVAWLNTLIDEEIAEASPTRINTLFRGNTLLTKALDAYMRLVGTEYLDDTLGDILRNICKNKVACEVDPSRLEKNDDLKTQWRILMLHTRTCWRAVTESVHHFPKELLRVFSHLQRRLTEKFSDPSSSTKANVKGSRSPEPDLAGLARYTGVSGFVFLRLICPAILGPKLFYIVREHPEARAHRTLTLIAKSLQGLANLVTFGSKESWMVPMNEFITENTKSLKDFIDQICVLDPSSGHLSGSNSVRSLPMQPPHSPGSTHSSMFRAKNGGGSSGGSDGLLLGQYSMAPLPSPSSQTRPILRTSNNSSSNSKDSVQFPTGHIDQATLDRNHDMPLLPHLIDLGKELAHFSTTVVRVVPPPAHNYGVDVHDNGGKDVDVLGSSNGGRRGGTADEDEEDEKEEEDILRIMWRACWDVIETIQERVQLSVEMEEEERIRASNGGNGGGGTMPPPYSMSKISREGYREGEETYVVYEQYEGHELESFDGYNRGYDSDDESFGQHSGQEQM</sequence>
<feature type="domain" description="Ras-GAP" evidence="4">
    <location>
        <begin position="631"/>
        <end position="846"/>
    </location>
</feature>
<feature type="region of interest" description="Disordered" evidence="2">
    <location>
        <begin position="890"/>
        <end position="966"/>
    </location>
</feature>
<dbReference type="Pfam" id="PF00168">
    <property type="entry name" value="C2"/>
    <property type="match status" value="1"/>
</dbReference>
<keyword evidence="1" id="KW-0343">GTPase activation</keyword>
<dbReference type="PANTHER" id="PTHR10194">
    <property type="entry name" value="RAS GTPASE-ACTIVATING PROTEINS"/>
    <property type="match status" value="1"/>
</dbReference>
<evidence type="ECO:0008006" key="7">
    <source>
        <dbReference type="Google" id="ProtNLM"/>
    </source>
</evidence>
<evidence type="ECO:0000259" key="4">
    <source>
        <dbReference type="PROSITE" id="PS50018"/>
    </source>
</evidence>
<dbReference type="InterPro" id="IPR001849">
    <property type="entry name" value="PH_domain"/>
</dbReference>
<feature type="compositionally biased region" description="Gly residues" evidence="2">
    <location>
        <begin position="917"/>
        <end position="926"/>
    </location>
</feature>
<dbReference type="PROSITE" id="PS50018">
    <property type="entry name" value="RAS_GTPASE_ACTIV_2"/>
    <property type="match status" value="1"/>
</dbReference>
<feature type="region of interest" description="Disordered" evidence="2">
    <location>
        <begin position="1083"/>
        <end position="1108"/>
    </location>
</feature>
<dbReference type="EMBL" id="JAAAUQ010000035">
    <property type="protein sequence ID" value="KAF9156142.1"/>
    <property type="molecule type" value="Genomic_DNA"/>
</dbReference>
<dbReference type="InterPro" id="IPR011993">
    <property type="entry name" value="PH-like_dom_sf"/>
</dbReference>
<feature type="domain" description="PH" evidence="3">
    <location>
        <begin position="206"/>
        <end position="300"/>
    </location>
</feature>
<organism evidence="5 6">
    <name type="scientific">Linnemannia schmuckeri</name>
    <dbReference type="NCBI Taxonomy" id="64567"/>
    <lineage>
        <taxon>Eukaryota</taxon>
        <taxon>Fungi</taxon>
        <taxon>Fungi incertae sedis</taxon>
        <taxon>Mucoromycota</taxon>
        <taxon>Mortierellomycotina</taxon>
        <taxon>Mortierellomycetes</taxon>
        <taxon>Mortierellales</taxon>
        <taxon>Mortierellaceae</taxon>
        <taxon>Linnemannia</taxon>
    </lineage>
</organism>